<name>A0A8J2P9Z5_9HEXA</name>
<sequence>APVVVKIFSDITLQFSKEFRRNNLFSRGICPYSEIFRIFYHITIMGPKRNYNNYLIVLSIAGFVYWIAPTPKPIATQVSDEVPAIPFPCHLGKEYQDGCTRCICNDDGVATCERFPICNRSQIGSTYVTTEHITPFVWSDTKGECIIGHKFFYGCNFCQCFGCKNEHDKMYRCDGILNCRDSLSDFDPGYYAKRIPVGKIINTDDWEIWKTKFQS</sequence>
<evidence type="ECO:0008006" key="4">
    <source>
        <dbReference type="Google" id="ProtNLM"/>
    </source>
</evidence>
<reference evidence="2" key="1">
    <citation type="submission" date="2021-06" db="EMBL/GenBank/DDBJ databases">
        <authorList>
            <person name="Hodson N. C."/>
            <person name="Mongue J. A."/>
            <person name="Jaron S. K."/>
        </authorList>
    </citation>
    <scope>NUCLEOTIDE SEQUENCE</scope>
</reference>
<keyword evidence="1" id="KW-0472">Membrane</keyword>
<evidence type="ECO:0000313" key="3">
    <source>
        <dbReference type="Proteomes" id="UP000708208"/>
    </source>
</evidence>
<organism evidence="2 3">
    <name type="scientific">Allacma fusca</name>
    <dbReference type="NCBI Taxonomy" id="39272"/>
    <lineage>
        <taxon>Eukaryota</taxon>
        <taxon>Metazoa</taxon>
        <taxon>Ecdysozoa</taxon>
        <taxon>Arthropoda</taxon>
        <taxon>Hexapoda</taxon>
        <taxon>Collembola</taxon>
        <taxon>Symphypleona</taxon>
        <taxon>Sminthuridae</taxon>
        <taxon>Allacma</taxon>
    </lineage>
</organism>
<keyword evidence="1" id="KW-1133">Transmembrane helix</keyword>
<dbReference type="EMBL" id="CAJVCH010478081">
    <property type="protein sequence ID" value="CAG7820421.1"/>
    <property type="molecule type" value="Genomic_DNA"/>
</dbReference>
<evidence type="ECO:0000313" key="2">
    <source>
        <dbReference type="EMBL" id="CAG7820421.1"/>
    </source>
</evidence>
<keyword evidence="1" id="KW-0812">Transmembrane</keyword>
<dbReference type="AlphaFoldDB" id="A0A8J2P9Z5"/>
<evidence type="ECO:0000256" key="1">
    <source>
        <dbReference type="SAM" id="Phobius"/>
    </source>
</evidence>
<feature type="transmembrane region" description="Helical" evidence="1">
    <location>
        <begin position="51"/>
        <end position="68"/>
    </location>
</feature>
<keyword evidence="3" id="KW-1185">Reference proteome</keyword>
<dbReference type="Proteomes" id="UP000708208">
    <property type="component" value="Unassembled WGS sequence"/>
</dbReference>
<proteinExistence type="predicted"/>
<feature type="non-terminal residue" evidence="2">
    <location>
        <position position="1"/>
    </location>
</feature>
<comment type="caution">
    <text evidence="2">The sequence shown here is derived from an EMBL/GenBank/DDBJ whole genome shotgun (WGS) entry which is preliminary data.</text>
</comment>
<gene>
    <name evidence="2" type="ORF">AFUS01_LOCUS30811</name>
</gene>
<accession>A0A8J2P9Z5</accession>
<protein>
    <recommendedName>
        <fullName evidence="4">Pacifastin domain-containing protein</fullName>
    </recommendedName>
</protein>